<organism evidence="4 5">
    <name type="scientific">Crenichthys baileyi</name>
    <name type="common">White River springfish</name>
    <dbReference type="NCBI Taxonomy" id="28760"/>
    <lineage>
        <taxon>Eukaryota</taxon>
        <taxon>Metazoa</taxon>
        <taxon>Chordata</taxon>
        <taxon>Craniata</taxon>
        <taxon>Vertebrata</taxon>
        <taxon>Euteleostomi</taxon>
        <taxon>Actinopterygii</taxon>
        <taxon>Neopterygii</taxon>
        <taxon>Teleostei</taxon>
        <taxon>Neoteleostei</taxon>
        <taxon>Acanthomorphata</taxon>
        <taxon>Ovalentaria</taxon>
        <taxon>Atherinomorphae</taxon>
        <taxon>Cyprinodontiformes</taxon>
        <taxon>Goodeidae</taxon>
        <taxon>Crenichthys</taxon>
    </lineage>
</organism>
<comment type="similarity">
    <text evidence="1">Belongs to the opioid growth factor receptor family.</text>
</comment>
<feature type="region of interest" description="Disordered" evidence="2">
    <location>
        <begin position="71"/>
        <end position="246"/>
    </location>
</feature>
<dbReference type="InterPro" id="IPR039574">
    <property type="entry name" value="OGFr"/>
</dbReference>
<dbReference type="GO" id="GO:0140625">
    <property type="term" value="F:opioid growth factor receptor activity"/>
    <property type="evidence" value="ECO:0007669"/>
    <property type="project" value="InterPro"/>
</dbReference>
<dbReference type="Pfam" id="PF04664">
    <property type="entry name" value="OGFr_N"/>
    <property type="match status" value="1"/>
</dbReference>
<name>A0AAV9RJN2_9TELE</name>
<dbReference type="PANTHER" id="PTHR14015">
    <property type="entry name" value="OPIOID GROWTH FACTOR RECEPTOR OGFR ZETA-TYPE OPIOID RECEPTOR"/>
    <property type="match status" value="1"/>
</dbReference>
<evidence type="ECO:0000256" key="1">
    <source>
        <dbReference type="ARBA" id="ARBA00010365"/>
    </source>
</evidence>
<evidence type="ECO:0000313" key="4">
    <source>
        <dbReference type="EMBL" id="KAK5609200.1"/>
    </source>
</evidence>
<evidence type="ECO:0000313" key="5">
    <source>
        <dbReference type="Proteomes" id="UP001311232"/>
    </source>
</evidence>
<dbReference type="EMBL" id="JAHHUM010001759">
    <property type="protein sequence ID" value="KAK5609200.1"/>
    <property type="molecule type" value="Genomic_DNA"/>
</dbReference>
<dbReference type="GO" id="GO:0016020">
    <property type="term" value="C:membrane"/>
    <property type="evidence" value="ECO:0007669"/>
    <property type="project" value="InterPro"/>
</dbReference>
<feature type="compositionally biased region" description="Basic and acidic residues" evidence="2">
    <location>
        <begin position="204"/>
        <end position="240"/>
    </location>
</feature>
<reference evidence="4 5" key="1">
    <citation type="submission" date="2021-06" db="EMBL/GenBank/DDBJ databases">
        <authorList>
            <person name="Palmer J.M."/>
        </authorList>
    </citation>
    <scope>NUCLEOTIDE SEQUENCE [LARGE SCALE GENOMIC DNA]</scope>
    <source>
        <strain evidence="4 5">MEX-2019</strain>
        <tissue evidence="4">Muscle</tissue>
    </source>
</reference>
<accession>A0AAV9RJN2</accession>
<feature type="compositionally biased region" description="Basic and acidic residues" evidence="2">
    <location>
        <begin position="171"/>
        <end position="186"/>
    </location>
</feature>
<dbReference type="PANTHER" id="PTHR14015:SF1">
    <property type="entry name" value="OPIOID GROWTH FACTOR RECEPTOR"/>
    <property type="match status" value="1"/>
</dbReference>
<sequence>MLCYLVSPCSAGEFDHPFIFHRKTLRAGCSLTEASTVIPLCAIFIENEAAKHTVNMMLSLLRLPLGTAQEPKTPPGAIGHLAGAHHSGTWPEHPHRQHPTKVGSPPAHTSQEWKQARQEGTAAHSPVPPQSRQQQHPRPTTDTSMPDSAREHVDSDQIVDPALSFFSGLRRRGEIKHEPEQSEDKQRMRKYSSGVEADVTEVLPDNRSENWPSEKKAEEEDELHCDYDSTWESERVESPHSKKTTYSRGHRNYKFSRFENAARDMWNYRHDYPNLHRTQTSWQQEHDAKPNLNFYLGNTPSLPDGVYIKDFHNNWYGDYARLEYVHTFIQWLFPLQEPGVNYEAKTLTKQEIQDFLNSNDAKYNLRLSYELMLDFYGIKLKDAETGEVTRAPNWSKRFQNLNRHTHNNLRITRILKCLGTLGYPHYQAPLVRFFLEETLVNNELQSVKDSALSYFVFAVLNRQERQKLLKFAYEHYEPKEEFVWCPKKIQRVWSSHWQEQSYMNNGETDGWDGPLLAYE</sequence>
<dbReference type="AlphaFoldDB" id="A0AAV9RJN2"/>
<dbReference type="Proteomes" id="UP001311232">
    <property type="component" value="Unassembled WGS sequence"/>
</dbReference>
<feature type="domain" description="Opioid growth factor receptor (OGFr) conserved" evidence="3">
    <location>
        <begin position="286"/>
        <end position="488"/>
    </location>
</feature>
<protein>
    <recommendedName>
        <fullName evidence="3">Opioid growth factor receptor (OGFr) conserved domain-containing protein</fullName>
    </recommendedName>
</protein>
<comment type="caution">
    <text evidence="4">The sequence shown here is derived from an EMBL/GenBank/DDBJ whole genome shotgun (WGS) entry which is preliminary data.</text>
</comment>
<gene>
    <name evidence="4" type="ORF">CRENBAI_014689</name>
</gene>
<dbReference type="InterPro" id="IPR006757">
    <property type="entry name" value="OGF_rcpt"/>
</dbReference>
<proteinExistence type="inferred from homology"/>
<evidence type="ECO:0000259" key="3">
    <source>
        <dbReference type="Pfam" id="PF04664"/>
    </source>
</evidence>
<keyword evidence="5" id="KW-1185">Reference proteome</keyword>
<evidence type="ECO:0000256" key="2">
    <source>
        <dbReference type="SAM" id="MobiDB-lite"/>
    </source>
</evidence>